<dbReference type="InterPro" id="IPR010923">
    <property type="entry name" value="T(6)A37_SUA5"/>
</dbReference>
<keyword evidence="6 13" id="KW-0808">Transferase</keyword>
<accession>A0ABW0IZ46</accession>
<dbReference type="Pfam" id="PF01300">
    <property type="entry name" value="Sua5_yciO_yrdC"/>
    <property type="match status" value="1"/>
</dbReference>
<evidence type="ECO:0000256" key="11">
    <source>
        <dbReference type="ARBA" id="ARBA00029774"/>
    </source>
</evidence>
<evidence type="ECO:0000256" key="13">
    <source>
        <dbReference type="PIRNR" id="PIRNR004930"/>
    </source>
</evidence>
<dbReference type="PIRSF" id="PIRSF004930">
    <property type="entry name" value="Tln_factor_SUA5"/>
    <property type="match status" value="1"/>
</dbReference>
<dbReference type="GO" id="GO:0061710">
    <property type="term" value="F:L-threonylcarbamoyladenylate synthase"/>
    <property type="evidence" value="ECO:0007669"/>
    <property type="project" value="UniProtKB-EC"/>
</dbReference>
<gene>
    <name evidence="15" type="ORF">ACFPOB_28305</name>
</gene>
<dbReference type="NCBIfam" id="TIGR00057">
    <property type="entry name" value="L-threonylcarbamoyladenylate synthase"/>
    <property type="match status" value="1"/>
</dbReference>
<evidence type="ECO:0000256" key="3">
    <source>
        <dbReference type="ARBA" id="ARBA00012584"/>
    </source>
</evidence>
<comment type="caution">
    <text evidence="15">The sequence shown here is derived from an EMBL/GenBank/DDBJ whole genome shotgun (WGS) entry which is preliminary data.</text>
</comment>
<name>A0ABW0IZ46_9HYPH</name>
<evidence type="ECO:0000256" key="7">
    <source>
        <dbReference type="ARBA" id="ARBA00022694"/>
    </source>
</evidence>
<dbReference type="Gene3D" id="3.40.50.11030">
    <property type="entry name" value="Threonylcarbamoyl-AMP synthase, C-terminal domain"/>
    <property type="match status" value="1"/>
</dbReference>
<organism evidence="15 16">
    <name type="scientific">Bosea eneae</name>
    <dbReference type="NCBI Taxonomy" id="151454"/>
    <lineage>
        <taxon>Bacteria</taxon>
        <taxon>Pseudomonadati</taxon>
        <taxon>Pseudomonadota</taxon>
        <taxon>Alphaproteobacteria</taxon>
        <taxon>Hyphomicrobiales</taxon>
        <taxon>Boseaceae</taxon>
        <taxon>Bosea</taxon>
    </lineage>
</organism>
<dbReference type="Pfam" id="PF03481">
    <property type="entry name" value="Sua5_C"/>
    <property type="match status" value="1"/>
</dbReference>
<dbReference type="InterPro" id="IPR006070">
    <property type="entry name" value="Sua5-like_dom"/>
</dbReference>
<evidence type="ECO:0000256" key="9">
    <source>
        <dbReference type="ARBA" id="ARBA00022741"/>
    </source>
</evidence>
<keyword evidence="8 13" id="KW-0548">Nucleotidyltransferase</keyword>
<evidence type="ECO:0000259" key="14">
    <source>
        <dbReference type="PROSITE" id="PS51163"/>
    </source>
</evidence>
<evidence type="ECO:0000256" key="2">
    <source>
        <dbReference type="ARBA" id="ARBA00007663"/>
    </source>
</evidence>
<dbReference type="InterPro" id="IPR050156">
    <property type="entry name" value="TC-AMP_synthase_SUA5"/>
</dbReference>
<dbReference type="PROSITE" id="PS51163">
    <property type="entry name" value="YRDC"/>
    <property type="match status" value="1"/>
</dbReference>
<keyword evidence="7 13" id="KW-0819">tRNA processing</keyword>
<evidence type="ECO:0000256" key="5">
    <source>
        <dbReference type="ARBA" id="ARBA00022490"/>
    </source>
</evidence>
<evidence type="ECO:0000256" key="8">
    <source>
        <dbReference type="ARBA" id="ARBA00022695"/>
    </source>
</evidence>
<comment type="catalytic activity">
    <reaction evidence="12 13">
        <text>L-threonine + hydrogencarbonate + ATP = L-threonylcarbamoyladenylate + diphosphate + H2O</text>
        <dbReference type="Rhea" id="RHEA:36407"/>
        <dbReference type="ChEBI" id="CHEBI:15377"/>
        <dbReference type="ChEBI" id="CHEBI:17544"/>
        <dbReference type="ChEBI" id="CHEBI:30616"/>
        <dbReference type="ChEBI" id="CHEBI:33019"/>
        <dbReference type="ChEBI" id="CHEBI:57926"/>
        <dbReference type="ChEBI" id="CHEBI:73682"/>
        <dbReference type="EC" id="2.7.7.87"/>
    </reaction>
</comment>
<evidence type="ECO:0000313" key="15">
    <source>
        <dbReference type="EMBL" id="MFC5423452.1"/>
    </source>
</evidence>
<dbReference type="SUPFAM" id="SSF55821">
    <property type="entry name" value="YrdC/RibB"/>
    <property type="match status" value="1"/>
</dbReference>
<sequence>MTGPRQTQRLIADEAGIAAAAELLRAGKLVALPTETVYGLAADASDDRAVASIYAAKERPSFNPLISHLPDVEAARRQGLFDAPALALAKAFWPGPLTLVVPASSSCTVCSLARAGLDSVALRVPSHPVARAVLQAAGRPIAAPSANRSGRVSPTQAEHVFADLDRRIDAVLDAGPTAVGVESSIVACLGGAPRLLRPGGVPRAALEAAIGQALVIVEEGGTAPLAPGLLASHYAPQAAVRLDAEAPRPGEAWLGFGPEPDGALPALAFNLSPSGDLTEAAANLFAAMRHLDDQRPATIAVAPIPMHGLGEAINDRLRRAAAPR</sequence>
<dbReference type="InterPro" id="IPR005145">
    <property type="entry name" value="Sua5_C"/>
</dbReference>
<keyword evidence="16" id="KW-1185">Reference proteome</keyword>
<evidence type="ECO:0000256" key="10">
    <source>
        <dbReference type="ARBA" id="ARBA00022840"/>
    </source>
</evidence>
<reference evidence="16" key="1">
    <citation type="journal article" date="2019" name="Int. J. Syst. Evol. Microbiol.">
        <title>The Global Catalogue of Microorganisms (GCM) 10K type strain sequencing project: providing services to taxonomists for standard genome sequencing and annotation.</title>
        <authorList>
            <consortium name="The Broad Institute Genomics Platform"/>
            <consortium name="The Broad Institute Genome Sequencing Center for Infectious Disease"/>
            <person name="Wu L."/>
            <person name="Ma J."/>
        </authorList>
    </citation>
    <scope>NUCLEOTIDE SEQUENCE [LARGE SCALE GENOMIC DNA]</scope>
    <source>
        <strain evidence="16">NCAIM B.01391</strain>
    </source>
</reference>
<dbReference type="InterPro" id="IPR017945">
    <property type="entry name" value="DHBP_synth_RibB-like_a/b_dom"/>
</dbReference>
<comment type="similarity">
    <text evidence="2 13">Belongs to the SUA5 family.</text>
</comment>
<dbReference type="RefSeq" id="WP_377801597.1">
    <property type="nucleotide sequence ID" value="NZ_JBHSLW010000076.1"/>
</dbReference>
<evidence type="ECO:0000256" key="1">
    <source>
        <dbReference type="ARBA" id="ARBA00004496"/>
    </source>
</evidence>
<dbReference type="PANTHER" id="PTHR17490">
    <property type="entry name" value="SUA5"/>
    <property type="match status" value="1"/>
</dbReference>
<comment type="function">
    <text evidence="13">Required for the formation of a threonylcarbamoyl group on adenosine at position 37 (t(6)A37) in tRNAs that read codons beginning with adenine.</text>
</comment>
<evidence type="ECO:0000256" key="4">
    <source>
        <dbReference type="ARBA" id="ARBA00015492"/>
    </source>
</evidence>
<protein>
    <recommendedName>
        <fullName evidence="4 13">Threonylcarbamoyl-AMP synthase</fullName>
        <shortName evidence="13">TC-AMP synthase</shortName>
        <ecNumber evidence="3 13">2.7.7.87</ecNumber>
    </recommendedName>
    <alternativeName>
        <fullName evidence="11 13">L-threonylcarbamoyladenylate synthase</fullName>
    </alternativeName>
</protein>
<dbReference type="EC" id="2.7.7.87" evidence="3 13"/>
<dbReference type="Proteomes" id="UP001596053">
    <property type="component" value="Unassembled WGS sequence"/>
</dbReference>
<dbReference type="EMBL" id="JBHSLW010000076">
    <property type="protein sequence ID" value="MFC5423452.1"/>
    <property type="molecule type" value="Genomic_DNA"/>
</dbReference>
<keyword evidence="9 13" id="KW-0547">Nucleotide-binding</keyword>
<keyword evidence="5 13" id="KW-0963">Cytoplasm</keyword>
<comment type="subcellular location">
    <subcellularLocation>
        <location evidence="1 13">Cytoplasm</location>
    </subcellularLocation>
</comment>
<dbReference type="PANTHER" id="PTHR17490:SF16">
    <property type="entry name" value="THREONYLCARBAMOYL-AMP SYNTHASE"/>
    <property type="match status" value="1"/>
</dbReference>
<dbReference type="InterPro" id="IPR038385">
    <property type="entry name" value="Sua5/YwlC_C"/>
</dbReference>
<evidence type="ECO:0000256" key="12">
    <source>
        <dbReference type="ARBA" id="ARBA00048366"/>
    </source>
</evidence>
<proteinExistence type="inferred from homology"/>
<evidence type="ECO:0000256" key="6">
    <source>
        <dbReference type="ARBA" id="ARBA00022679"/>
    </source>
</evidence>
<keyword evidence="10 13" id="KW-0067">ATP-binding</keyword>
<dbReference type="Gene3D" id="3.90.870.10">
    <property type="entry name" value="DHBP synthase"/>
    <property type="match status" value="1"/>
</dbReference>
<feature type="domain" description="YrdC-like" evidence="14">
    <location>
        <begin position="14"/>
        <end position="201"/>
    </location>
</feature>
<evidence type="ECO:0000313" key="16">
    <source>
        <dbReference type="Proteomes" id="UP001596053"/>
    </source>
</evidence>